<accession>A0ABS8WEM8</accession>
<protein>
    <recommendedName>
        <fullName evidence="2">DUF8018 domain-containing protein</fullName>
    </recommendedName>
</protein>
<name>A0ABS8WEM8_DATST</name>
<evidence type="ECO:0000313" key="3">
    <source>
        <dbReference type="EMBL" id="MCE3049245.1"/>
    </source>
</evidence>
<dbReference type="PANTHER" id="PTHR35289">
    <property type="entry name" value="TRANSMEMBRANE PROTEIN"/>
    <property type="match status" value="1"/>
</dbReference>
<proteinExistence type="predicted"/>
<keyword evidence="4" id="KW-1185">Reference proteome</keyword>
<feature type="compositionally biased region" description="Basic and acidic residues" evidence="1">
    <location>
        <begin position="78"/>
        <end position="90"/>
    </location>
</feature>
<dbReference type="PANTHER" id="PTHR35289:SF1">
    <property type="entry name" value="ATP SYNTHASE 9 MITOCHONDRIAL-RELATED"/>
    <property type="match status" value="1"/>
</dbReference>
<dbReference type="EMBL" id="JACEIK010006777">
    <property type="protein sequence ID" value="MCE3049245.1"/>
    <property type="molecule type" value="Genomic_DNA"/>
</dbReference>
<dbReference type="Proteomes" id="UP000823775">
    <property type="component" value="Unassembled WGS sequence"/>
</dbReference>
<gene>
    <name evidence="3" type="ORF">HAX54_044455</name>
</gene>
<dbReference type="Pfam" id="PF26057">
    <property type="entry name" value="DUF8018"/>
    <property type="match status" value="1"/>
</dbReference>
<evidence type="ECO:0000313" key="4">
    <source>
        <dbReference type="Proteomes" id="UP000823775"/>
    </source>
</evidence>
<reference evidence="3 4" key="1">
    <citation type="journal article" date="2021" name="BMC Genomics">
        <title>Datura genome reveals duplications of psychoactive alkaloid biosynthetic genes and high mutation rate following tissue culture.</title>
        <authorList>
            <person name="Rajewski A."/>
            <person name="Carter-House D."/>
            <person name="Stajich J."/>
            <person name="Litt A."/>
        </authorList>
    </citation>
    <scope>NUCLEOTIDE SEQUENCE [LARGE SCALE GENOMIC DNA]</scope>
    <source>
        <strain evidence="3">AR-01</strain>
    </source>
</reference>
<sequence>MAVLDPTGDWLGWGAWALENSCTAMGEHSLDKRHTLLSDLESRGVNSKSFSQLKGKGLVCETAINKLMHGTYPLLGNREGKHSMSQERGEGWNPIARGTPREPDF</sequence>
<feature type="domain" description="DUF8018" evidence="2">
    <location>
        <begin position="1"/>
        <end position="54"/>
    </location>
</feature>
<dbReference type="InterPro" id="IPR052694">
    <property type="entry name" value="Mt_uS3-like"/>
</dbReference>
<dbReference type="InterPro" id="IPR058331">
    <property type="entry name" value="DUF8018"/>
</dbReference>
<evidence type="ECO:0000256" key="1">
    <source>
        <dbReference type="SAM" id="MobiDB-lite"/>
    </source>
</evidence>
<comment type="caution">
    <text evidence="3">The sequence shown here is derived from an EMBL/GenBank/DDBJ whole genome shotgun (WGS) entry which is preliminary data.</text>
</comment>
<feature type="region of interest" description="Disordered" evidence="1">
    <location>
        <begin position="75"/>
        <end position="105"/>
    </location>
</feature>
<organism evidence="3 4">
    <name type="scientific">Datura stramonium</name>
    <name type="common">Jimsonweed</name>
    <name type="synonym">Common thornapple</name>
    <dbReference type="NCBI Taxonomy" id="4076"/>
    <lineage>
        <taxon>Eukaryota</taxon>
        <taxon>Viridiplantae</taxon>
        <taxon>Streptophyta</taxon>
        <taxon>Embryophyta</taxon>
        <taxon>Tracheophyta</taxon>
        <taxon>Spermatophyta</taxon>
        <taxon>Magnoliopsida</taxon>
        <taxon>eudicotyledons</taxon>
        <taxon>Gunneridae</taxon>
        <taxon>Pentapetalae</taxon>
        <taxon>asterids</taxon>
        <taxon>lamiids</taxon>
        <taxon>Solanales</taxon>
        <taxon>Solanaceae</taxon>
        <taxon>Solanoideae</taxon>
        <taxon>Datureae</taxon>
        <taxon>Datura</taxon>
    </lineage>
</organism>
<evidence type="ECO:0000259" key="2">
    <source>
        <dbReference type="Pfam" id="PF26057"/>
    </source>
</evidence>